<accession>A0A369T8B0</accession>
<gene>
    <name evidence="2" type="ORF">DRB17_12655</name>
</gene>
<dbReference type="EMBL" id="QPMH01000011">
    <property type="protein sequence ID" value="RDD61540.1"/>
    <property type="molecule type" value="Genomic_DNA"/>
</dbReference>
<keyword evidence="3" id="KW-1185">Reference proteome</keyword>
<feature type="compositionally biased region" description="Basic and acidic residues" evidence="1">
    <location>
        <begin position="1"/>
        <end position="12"/>
    </location>
</feature>
<dbReference type="RefSeq" id="WP_114582571.1">
    <property type="nucleotide sequence ID" value="NZ_QPMH01000011.1"/>
</dbReference>
<evidence type="ECO:0000256" key="1">
    <source>
        <dbReference type="SAM" id="MobiDB-lite"/>
    </source>
</evidence>
<evidence type="ECO:0000313" key="3">
    <source>
        <dbReference type="Proteomes" id="UP000253941"/>
    </source>
</evidence>
<protein>
    <submittedName>
        <fullName evidence="2">Uncharacterized protein</fullName>
    </submittedName>
</protein>
<comment type="caution">
    <text evidence="2">The sequence shown here is derived from an EMBL/GenBank/DDBJ whole genome shotgun (WGS) entry which is preliminary data.</text>
</comment>
<reference evidence="2 3" key="1">
    <citation type="submission" date="2018-07" db="EMBL/GenBank/DDBJ databases">
        <title>Venubactetium sediminum gen. nov., sp. nov., isolated from a marine solar saltern.</title>
        <authorList>
            <person name="Wang S."/>
        </authorList>
    </citation>
    <scope>NUCLEOTIDE SEQUENCE [LARGE SCALE GENOMIC DNA]</scope>
    <source>
        <strain evidence="2 3">WD2A32</strain>
    </source>
</reference>
<evidence type="ECO:0000313" key="2">
    <source>
        <dbReference type="EMBL" id="RDD61540.1"/>
    </source>
</evidence>
<dbReference type="Proteomes" id="UP000253941">
    <property type="component" value="Unassembled WGS sequence"/>
</dbReference>
<name>A0A369T8B0_9PROT</name>
<proteinExistence type="predicted"/>
<feature type="region of interest" description="Disordered" evidence="1">
    <location>
        <begin position="1"/>
        <end position="20"/>
    </location>
</feature>
<organism evidence="2 3">
    <name type="scientific">Ferruginivarius sediminum</name>
    <dbReference type="NCBI Taxonomy" id="2661937"/>
    <lineage>
        <taxon>Bacteria</taxon>
        <taxon>Pseudomonadati</taxon>
        <taxon>Pseudomonadota</taxon>
        <taxon>Alphaproteobacteria</taxon>
        <taxon>Rhodospirillales</taxon>
        <taxon>Rhodospirillaceae</taxon>
        <taxon>Ferruginivarius</taxon>
    </lineage>
</organism>
<sequence length="168" mass="17587">MSEEADTPRPADDGEPEGWAGFAAPDDGAGILVPLSAIILKAGEPLAEHARERAMQRYGDYGVAQDILGGNALFALRDDRNARGAIAACLGGIARLTQSRCFVVTATMRGQGIDCLVERLDRHETPPDTLGAVRARLAELLKIPAKGITPGELVASKKDGQKGQGDGA</sequence>
<dbReference type="AlphaFoldDB" id="A0A369T8B0"/>